<accession>A0ABU1V414</accession>
<dbReference type="PROSITE" id="PS00690">
    <property type="entry name" value="DEAH_ATP_HELICASE"/>
    <property type="match status" value="1"/>
</dbReference>
<keyword evidence="3 7" id="KW-0347">Helicase</keyword>
<dbReference type="CDD" id="cd18791">
    <property type="entry name" value="SF2_C_RHA"/>
    <property type="match status" value="1"/>
</dbReference>
<feature type="domain" description="Helicase ATP-binding" evidence="5">
    <location>
        <begin position="15"/>
        <end position="177"/>
    </location>
</feature>
<dbReference type="InterPro" id="IPR027417">
    <property type="entry name" value="P-loop_NTPase"/>
</dbReference>
<dbReference type="SMART" id="SM00490">
    <property type="entry name" value="HELICc"/>
    <property type="match status" value="1"/>
</dbReference>
<name>A0ABU1V414_9GAMM</name>
<feature type="domain" description="Helicase C-terminal" evidence="6">
    <location>
        <begin position="201"/>
        <end position="370"/>
    </location>
</feature>
<comment type="caution">
    <text evidence="7">The sequence shown here is derived from an EMBL/GenBank/DDBJ whole genome shotgun (WGS) entry which is preliminary data.</text>
</comment>
<dbReference type="SMART" id="SM00487">
    <property type="entry name" value="DEXDc"/>
    <property type="match status" value="1"/>
</dbReference>
<dbReference type="InterPro" id="IPR010225">
    <property type="entry name" value="HrpB"/>
</dbReference>
<dbReference type="Pfam" id="PF00271">
    <property type="entry name" value="Helicase_C"/>
    <property type="match status" value="1"/>
</dbReference>
<evidence type="ECO:0000256" key="1">
    <source>
        <dbReference type="ARBA" id="ARBA00022741"/>
    </source>
</evidence>
<dbReference type="InterPro" id="IPR014001">
    <property type="entry name" value="Helicase_ATP-bd"/>
</dbReference>
<evidence type="ECO:0000256" key="2">
    <source>
        <dbReference type="ARBA" id="ARBA00022801"/>
    </source>
</evidence>
<dbReference type="PROSITE" id="PS51194">
    <property type="entry name" value="HELICASE_CTER"/>
    <property type="match status" value="1"/>
</dbReference>
<sequence>MLLPDLPLSALHDDFIAALAHTPLLLEAEPGAGKSTLAPLWVLAQAPAGQQVWLVQPRVLAAQALAQRLAALLGETPGQQVGYQVPYDSRMSADTRLVLMTPGILLQHLLQNPTLDGVACVMLDEIHERSVNQDMAWAFLQEVQILREDLQLVLMSATPDPALQQQITNRLFAPGRCFSVSTQYQPAKQNPNGYGEKIEDQLLRALLAYPQWQSTTVLVFLPGWREIENCASLIAQKFPIQLFPSLKVFRLHSRVPSNEQSAALDSMQGPRLILATNIAETSLTIADVTVVIDSGLARRADYEQRTGVTRLRTTRISMASAEQRRGRAGRVQAGHCIRLWSQDQPLAAADLPEIRATDYLPLALRIAHWGSPSDSLPWLEAPNKLALDFAVQQLQKMNLLDTKAQITAAGKSVSALGTHPRIAAFLLLHEKTISEAALLLSLSLHFELAAEQDFSALLDDATRELACNRQWQQQQKRWLGVLSLQKNTAAVDSLFLARAFNDRIGFKQDSGRYRLNSGMSVEPQGKLDAQWAVFPLINTKPKSHSGVGIALQLTAEQQRQLSQAKTTLVFKQQRWQEHTRWAMGGVAIDESWQIIPASEIAQKLLEHIRAFIVEKGFDHLAWSDKARALLERARLVVAYQLCELPALDNASLIVNLHQWLLPFLNESTRLDQLPLHDALEFYLGFDNCQKIAQLLPSKIDLPSGRSVVVDFANDGSAQISAKLQEFFGCEQLQLANGKIPLKIHLLSPNGSPLAITNNLQTFWQQAYPEVRKEMRGRYPRHPWPDNPLEHEATALTKRKLALQQPPS</sequence>
<dbReference type="EC" id="3.6.4.13" evidence="7"/>
<dbReference type="PANTHER" id="PTHR43519:SF1">
    <property type="entry name" value="ATP-DEPENDENT RNA HELICASE HRPB"/>
    <property type="match status" value="1"/>
</dbReference>
<dbReference type="InterPro" id="IPR001650">
    <property type="entry name" value="Helicase_C-like"/>
</dbReference>
<proteinExistence type="predicted"/>
<dbReference type="InterPro" id="IPR013689">
    <property type="entry name" value="RNA_helicase_ATP-dep_HrpB_C"/>
</dbReference>
<dbReference type="Gene3D" id="1.20.120.1080">
    <property type="match status" value="1"/>
</dbReference>
<dbReference type="Pfam" id="PF00270">
    <property type="entry name" value="DEAD"/>
    <property type="match status" value="1"/>
</dbReference>
<keyword evidence="1" id="KW-0547">Nucleotide-binding</keyword>
<evidence type="ECO:0000313" key="7">
    <source>
        <dbReference type="EMBL" id="MDR7092023.1"/>
    </source>
</evidence>
<dbReference type="NCBIfam" id="TIGR01970">
    <property type="entry name" value="DEAH_box_HrpB"/>
    <property type="match status" value="1"/>
</dbReference>
<protein>
    <submittedName>
        <fullName evidence="7">ATP-dependent helicase HrpB</fullName>
        <ecNumber evidence="7">3.6.4.13</ecNumber>
    </submittedName>
</protein>
<dbReference type="SUPFAM" id="SSF52540">
    <property type="entry name" value="P-loop containing nucleoside triphosphate hydrolases"/>
    <property type="match status" value="1"/>
</dbReference>
<keyword evidence="8" id="KW-1185">Reference proteome</keyword>
<dbReference type="GO" id="GO:0016787">
    <property type="term" value="F:hydrolase activity"/>
    <property type="evidence" value="ECO:0007669"/>
    <property type="project" value="UniProtKB-KW"/>
</dbReference>
<reference evidence="7 8" key="1">
    <citation type="submission" date="2023-07" db="EMBL/GenBank/DDBJ databases">
        <title>Sorghum-associated microbial communities from plants grown in Nebraska, USA.</title>
        <authorList>
            <person name="Schachtman D."/>
        </authorList>
    </citation>
    <scope>NUCLEOTIDE SEQUENCE [LARGE SCALE GENOMIC DNA]</scope>
    <source>
        <strain evidence="7 8">BE190</strain>
    </source>
</reference>
<evidence type="ECO:0000313" key="8">
    <source>
        <dbReference type="Proteomes" id="UP001253595"/>
    </source>
</evidence>
<dbReference type="PROSITE" id="PS51192">
    <property type="entry name" value="HELICASE_ATP_BIND_1"/>
    <property type="match status" value="1"/>
</dbReference>
<dbReference type="PIRSF" id="PIRSF005496">
    <property type="entry name" value="ATP_hel_hrpB"/>
    <property type="match status" value="1"/>
</dbReference>
<evidence type="ECO:0000256" key="3">
    <source>
        <dbReference type="ARBA" id="ARBA00022806"/>
    </source>
</evidence>
<dbReference type="GO" id="GO:0003724">
    <property type="term" value="F:RNA helicase activity"/>
    <property type="evidence" value="ECO:0007669"/>
    <property type="project" value="UniProtKB-EC"/>
</dbReference>
<gene>
    <name evidence="7" type="ORF">J2X05_004061</name>
</gene>
<dbReference type="Pfam" id="PF08482">
    <property type="entry name" value="HrpB_C"/>
    <property type="match status" value="1"/>
</dbReference>
<dbReference type="PANTHER" id="PTHR43519">
    <property type="entry name" value="ATP-DEPENDENT RNA HELICASE HRPB"/>
    <property type="match status" value="1"/>
</dbReference>
<dbReference type="EMBL" id="JAVDVX010000009">
    <property type="protein sequence ID" value="MDR7092023.1"/>
    <property type="molecule type" value="Genomic_DNA"/>
</dbReference>
<organism evidence="7 8">
    <name type="scientific">Cellvibrio fibrivorans</name>
    <dbReference type="NCBI Taxonomy" id="126350"/>
    <lineage>
        <taxon>Bacteria</taxon>
        <taxon>Pseudomonadati</taxon>
        <taxon>Pseudomonadota</taxon>
        <taxon>Gammaproteobacteria</taxon>
        <taxon>Cellvibrionales</taxon>
        <taxon>Cellvibrionaceae</taxon>
        <taxon>Cellvibrio</taxon>
    </lineage>
</organism>
<dbReference type="RefSeq" id="WP_310075944.1">
    <property type="nucleotide sequence ID" value="NZ_JAVDVX010000009.1"/>
</dbReference>
<evidence type="ECO:0000259" key="6">
    <source>
        <dbReference type="PROSITE" id="PS51194"/>
    </source>
</evidence>
<dbReference type="Proteomes" id="UP001253595">
    <property type="component" value="Unassembled WGS sequence"/>
</dbReference>
<dbReference type="InterPro" id="IPR002464">
    <property type="entry name" value="DNA/RNA_helicase_DEAH_CS"/>
</dbReference>
<dbReference type="InterPro" id="IPR011545">
    <property type="entry name" value="DEAD/DEAH_box_helicase_dom"/>
</dbReference>
<evidence type="ECO:0000256" key="4">
    <source>
        <dbReference type="ARBA" id="ARBA00022840"/>
    </source>
</evidence>
<keyword evidence="2 7" id="KW-0378">Hydrolase</keyword>
<keyword evidence="4" id="KW-0067">ATP-binding</keyword>
<dbReference type="Gene3D" id="3.40.50.300">
    <property type="entry name" value="P-loop containing nucleotide triphosphate hydrolases"/>
    <property type="match status" value="2"/>
</dbReference>
<evidence type="ECO:0000259" key="5">
    <source>
        <dbReference type="PROSITE" id="PS51192"/>
    </source>
</evidence>